<keyword evidence="4 6" id="KW-0067">ATP-binding</keyword>
<dbReference type="PANTHER" id="PTHR42781">
    <property type="entry name" value="SPERMIDINE/PUTRESCINE IMPORT ATP-BINDING PROTEIN POTA"/>
    <property type="match status" value="1"/>
</dbReference>
<dbReference type="Proteomes" id="UP001522662">
    <property type="component" value="Unassembled WGS sequence"/>
</dbReference>
<dbReference type="InterPro" id="IPR017871">
    <property type="entry name" value="ABC_transporter-like_CS"/>
</dbReference>
<dbReference type="PROSITE" id="PS00211">
    <property type="entry name" value="ABC_TRANSPORTER_1"/>
    <property type="match status" value="1"/>
</dbReference>
<dbReference type="PANTHER" id="PTHR42781:SF4">
    <property type="entry name" value="SPERMIDINE_PUTRESCINE IMPORT ATP-BINDING PROTEIN POTA"/>
    <property type="match status" value="1"/>
</dbReference>
<accession>A0ABT0CX89</accession>
<evidence type="ECO:0000256" key="1">
    <source>
        <dbReference type="ARBA" id="ARBA00005417"/>
    </source>
</evidence>
<dbReference type="RefSeq" id="WP_245135339.1">
    <property type="nucleotide sequence ID" value="NZ_CP128477.1"/>
</dbReference>
<evidence type="ECO:0000256" key="2">
    <source>
        <dbReference type="ARBA" id="ARBA00022448"/>
    </source>
</evidence>
<evidence type="ECO:0000259" key="5">
    <source>
        <dbReference type="PROSITE" id="PS50893"/>
    </source>
</evidence>
<evidence type="ECO:0000313" key="7">
    <source>
        <dbReference type="Proteomes" id="UP001522662"/>
    </source>
</evidence>
<proteinExistence type="inferred from homology"/>
<dbReference type="InterPro" id="IPR050093">
    <property type="entry name" value="ABC_SmlMolc_Importer"/>
</dbReference>
<dbReference type="InterPro" id="IPR027417">
    <property type="entry name" value="P-loop_NTPase"/>
</dbReference>
<gene>
    <name evidence="6" type="ORF">MKJ03_05535</name>
</gene>
<evidence type="ECO:0000313" key="6">
    <source>
        <dbReference type="EMBL" id="MCJ8237781.1"/>
    </source>
</evidence>
<comment type="caution">
    <text evidence="6">The sequence shown here is derived from an EMBL/GenBank/DDBJ whole genome shotgun (WGS) entry which is preliminary data.</text>
</comment>
<name>A0ABT0CX89_9HYPH</name>
<reference evidence="6 7" key="1">
    <citation type="submission" date="2022-03" db="EMBL/GenBank/DDBJ databases">
        <title>Rhizobium SSM4.3 sp. nov., isolated from Sediment (Gouqi Island).</title>
        <authorList>
            <person name="Chen G."/>
        </authorList>
    </citation>
    <scope>NUCLEOTIDE SEQUENCE [LARGE SCALE GENOMIC DNA]</scope>
    <source>
        <strain evidence="6 7">SSM4.3</strain>
        <plasmid evidence="6">unnamed</plasmid>
    </source>
</reference>
<dbReference type="InterPro" id="IPR003439">
    <property type="entry name" value="ABC_transporter-like_ATP-bd"/>
</dbReference>
<keyword evidence="3" id="KW-0547">Nucleotide-binding</keyword>
<keyword evidence="2" id="KW-0813">Transport</keyword>
<evidence type="ECO:0000256" key="3">
    <source>
        <dbReference type="ARBA" id="ARBA00022741"/>
    </source>
</evidence>
<dbReference type="Pfam" id="PF00005">
    <property type="entry name" value="ABC_tran"/>
    <property type="match status" value="1"/>
</dbReference>
<dbReference type="SMART" id="SM00382">
    <property type="entry name" value="AAA"/>
    <property type="match status" value="1"/>
</dbReference>
<geneLocation type="plasmid" evidence="6">
    <name>unnamed</name>
</geneLocation>
<dbReference type="EMBL" id="JALAYX010000001">
    <property type="protein sequence ID" value="MCJ8237781.1"/>
    <property type="molecule type" value="Genomic_DNA"/>
</dbReference>
<dbReference type="Gene3D" id="3.40.50.300">
    <property type="entry name" value="P-loop containing nucleotide triphosphate hydrolases"/>
    <property type="match status" value="1"/>
</dbReference>
<organism evidence="6 7">
    <name type="scientific">Peteryoungia algae</name>
    <dbReference type="NCBI Taxonomy" id="2919917"/>
    <lineage>
        <taxon>Bacteria</taxon>
        <taxon>Pseudomonadati</taxon>
        <taxon>Pseudomonadota</taxon>
        <taxon>Alphaproteobacteria</taxon>
        <taxon>Hyphomicrobiales</taxon>
        <taxon>Rhizobiaceae</taxon>
        <taxon>Peteryoungia</taxon>
    </lineage>
</organism>
<evidence type="ECO:0000256" key="4">
    <source>
        <dbReference type="ARBA" id="ARBA00022840"/>
    </source>
</evidence>
<dbReference type="SUPFAM" id="SSF52540">
    <property type="entry name" value="P-loop containing nucleoside triphosphate hydrolases"/>
    <property type="match status" value="1"/>
</dbReference>
<comment type="similarity">
    <text evidence="1">Belongs to the ABC transporter superfamily.</text>
</comment>
<sequence length="373" mass="40453">MPRLTLKAISKRFDRFQALDAVSLAIPDGAFLALLGPSGCGKTTLLRLIAGLEVPDHGEIRFDEHVVAGSSAFVPPEQRRIGMVFQSYALWPTMSVRGNIEFGLKVARLTAQERAARIDEVLDVVGLRGLGDRRPHELSGGQRQRVALARSLATRPQLILLDEPLANLDAHLRETMLAEFRRIHSLTGATFVFVTHDQDEAMAVASHVAVMDRGRLEQVGTPEELYRRPASPMVARFIGRGRTLPVRVVRSEGGQTRVMLGQQFLDMPGDAPVGYGWLSFHASDLRRVAEGGHLKTELVGQVFQNGAFLSHCLPSEIDGDVVSVPLAERLAPGTPIDLAFTGGWVIGDGDTGHGAVDVTGRSSACRPAVISLR</sequence>
<feature type="domain" description="ABC transporter" evidence="5">
    <location>
        <begin position="4"/>
        <end position="238"/>
    </location>
</feature>
<keyword evidence="6" id="KW-0614">Plasmid</keyword>
<dbReference type="InterPro" id="IPR003593">
    <property type="entry name" value="AAA+_ATPase"/>
</dbReference>
<dbReference type="PROSITE" id="PS50893">
    <property type="entry name" value="ABC_TRANSPORTER_2"/>
    <property type="match status" value="1"/>
</dbReference>
<keyword evidence="7" id="KW-1185">Reference proteome</keyword>
<dbReference type="GO" id="GO:0005524">
    <property type="term" value="F:ATP binding"/>
    <property type="evidence" value="ECO:0007669"/>
    <property type="project" value="UniProtKB-KW"/>
</dbReference>
<protein>
    <submittedName>
        <fullName evidence="6">ABC transporter ATP-binding protein</fullName>
    </submittedName>
</protein>